<comment type="caution">
    <text evidence="1">The sequence shown here is derived from an EMBL/GenBank/DDBJ whole genome shotgun (WGS) entry which is preliminary data.</text>
</comment>
<sequence>MKEGQIKIHRRLPTHQSNVAAKSLAVPVPTTFLESPELIAGHMAEGSSSVADVEMELLDFAPEPTNVQIPDQIQNADEVRVDLCSDNALHARQLQEALSQIAGMSREDFFDEPAETHECNNENPQGYDWMNWLFEEMDDHNIDPKPNENNVEEDPRGAHTQDANLWFPFKNKMELLGCLMIGYSRHITSRATYEQNRMLLGSLCQMALPAWSTICRAQQRILDLLDVHLDMSTSVWGTPCASLGVKNIIQKELANPRVGPEISFYPEETNGHNISCLAQSEKWLKDLPVEMRPQMCTNNGQHFYIFEPLETFKKELVVPIFYYTFRSRLHAKCIIPQIQQITHTSVKIFIPSNISYSSLDLVIVPVNQFMNEYSKIKLSNGQFLAPLCKNVLYEVISTDQPCRPVNLPNPWRTKADGKIIRHIPTTMYSDDTSGNVSKQFNKHISFYFTLSGLPPHLSNQEYNCHFLSTSNRAGVLEIASQIVKESNDMTLNGFEAYDVTTGQPVLVMSMMLCFLADSPMHAEITNTPVPGASLNPCRICTLNAPKKADKKSLSYLLRFLELGPDGEPDPNPSRSWWTTIEHTYDLYNLFIKKHITAVNNQRKIYGVTDSLNNRFIEGKRAKSPAALKKLILALEIFDITELFNPFLKLLGFDGCKDTPVEILHVFLLGVVKYLVRDFITKMKKPKNKKKLLELLGRLESFNTNSLNIPLLKAWYLINHSQSLVGKDFKIFLQAIPFIFFPFMNDEERGLWLSLSRLASYVFQTHITHMPTYQIELRLHILIFMSHMIKFTAQWINKPKFHILLHLPDSILRFGPAVLFATEKFESFNGVVRNSSTHSNKQAPGKDIAISFSNELCIRFLMSGGVMYNKASKSTSQCSNEMLALFSDNPIFQRSLGYNAELTMPSTHYPFQKRTTLKTEEEVPIPPCLAAEFPSGSVKQIAKLQLNRHEVVEKGFFILVEEANGSEYIGSVCSVWIAGGAFFAHVIKMKQLEIHPFYGMRRFDKTNETLAVHTKHIKSTLNLQHNCYTAGCQVTNTKSNRMERLETTIKTPEVQHKNGSSFILNSALLHAPEDHRRLADLPIARVTPEQWLEICALGLARWGVVNAPAAAACPSAPDTPIETPPQTPGTNTPAVWD</sequence>
<gene>
    <name evidence="1" type="ORF">MJO28_016128</name>
</gene>
<protein>
    <submittedName>
        <fullName evidence="1">Uncharacterized protein</fullName>
    </submittedName>
</protein>
<name>A0ACC0DSE3_9BASI</name>
<organism evidence="1 2">
    <name type="scientific">Puccinia striiformis f. sp. tritici</name>
    <dbReference type="NCBI Taxonomy" id="168172"/>
    <lineage>
        <taxon>Eukaryota</taxon>
        <taxon>Fungi</taxon>
        <taxon>Dikarya</taxon>
        <taxon>Basidiomycota</taxon>
        <taxon>Pucciniomycotina</taxon>
        <taxon>Pucciniomycetes</taxon>
        <taxon>Pucciniales</taxon>
        <taxon>Pucciniaceae</taxon>
        <taxon>Puccinia</taxon>
    </lineage>
</organism>
<keyword evidence="2" id="KW-1185">Reference proteome</keyword>
<evidence type="ECO:0000313" key="1">
    <source>
        <dbReference type="EMBL" id="KAI7937229.1"/>
    </source>
</evidence>
<dbReference type="Proteomes" id="UP001060170">
    <property type="component" value="Chromosome 17"/>
</dbReference>
<accession>A0ACC0DSE3</accession>
<evidence type="ECO:0000313" key="2">
    <source>
        <dbReference type="Proteomes" id="UP001060170"/>
    </source>
</evidence>
<reference evidence="2" key="1">
    <citation type="journal article" date="2018" name="BMC Genomics">
        <title>Genomic insights into host adaptation between the wheat stripe rust pathogen (Puccinia striiformis f. sp. tritici) and the barley stripe rust pathogen (Puccinia striiformis f. sp. hordei).</title>
        <authorList>
            <person name="Xia C."/>
            <person name="Wang M."/>
            <person name="Yin C."/>
            <person name="Cornejo O.E."/>
            <person name="Hulbert S.H."/>
            <person name="Chen X."/>
        </authorList>
    </citation>
    <scope>NUCLEOTIDE SEQUENCE [LARGE SCALE GENOMIC DNA]</scope>
    <source>
        <strain evidence="2">93-210</strain>
    </source>
</reference>
<dbReference type="EMBL" id="CM045881">
    <property type="protein sequence ID" value="KAI7937229.1"/>
    <property type="molecule type" value="Genomic_DNA"/>
</dbReference>
<reference evidence="1 2" key="3">
    <citation type="journal article" date="2022" name="Microbiol. Spectr.">
        <title>Folding features and dynamics of 3D genome architecture in plant fungal pathogens.</title>
        <authorList>
            <person name="Xia C."/>
        </authorList>
    </citation>
    <scope>NUCLEOTIDE SEQUENCE [LARGE SCALE GENOMIC DNA]</scope>
    <source>
        <strain evidence="1 2">93-210</strain>
    </source>
</reference>
<reference evidence="2" key="2">
    <citation type="journal article" date="2018" name="Mol. Plant Microbe Interact.">
        <title>Genome sequence resources for the wheat stripe rust pathogen (Puccinia striiformis f. sp. tritici) and the barley stripe rust pathogen (Puccinia striiformis f. sp. hordei).</title>
        <authorList>
            <person name="Xia C."/>
            <person name="Wang M."/>
            <person name="Yin C."/>
            <person name="Cornejo O.E."/>
            <person name="Hulbert S.H."/>
            <person name="Chen X."/>
        </authorList>
    </citation>
    <scope>NUCLEOTIDE SEQUENCE [LARGE SCALE GENOMIC DNA]</scope>
    <source>
        <strain evidence="2">93-210</strain>
    </source>
</reference>
<proteinExistence type="predicted"/>